<accession>A0A0F9BAW4</accession>
<proteinExistence type="predicted"/>
<dbReference type="GO" id="GO:0009089">
    <property type="term" value="P:lysine biosynthetic process via diaminopimelate"/>
    <property type="evidence" value="ECO:0007669"/>
    <property type="project" value="InterPro"/>
</dbReference>
<name>A0A0F9BAW4_9ZZZZ</name>
<dbReference type="PANTHER" id="PTHR20836">
    <property type="entry name" value="DIHYDRODIPICOLINATE REDUCTASE"/>
    <property type="match status" value="1"/>
</dbReference>
<gene>
    <name evidence="2" type="ORF">LCGC14_2812190</name>
</gene>
<sequence>HGVIGERKKGEIGISSLRLADVIGDHSVIFGGPGERVEFIHRSTSRKNYALGALRAAKFVTREKKGFFSLSDVLGLV</sequence>
<dbReference type="GO" id="GO:0008839">
    <property type="term" value="F:4-hydroxy-tetrahydrodipicolinate reductase"/>
    <property type="evidence" value="ECO:0007669"/>
    <property type="project" value="InterPro"/>
</dbReference>
<organism evidence="2">
    <name type="scientific">marine sediment metagenome</name>
    <dbReference type="NCBI Taxonomy" id="412755"/>
    <lineage>
        <taxon>unclassified sequences</taxon>
        <taxon>metagenomes</taxon>
        <taxon>ecological metagenomes</taxon>
    </lineage>
</organism>
<dbReference type="Gene3D" id="3.40.50.720">
    <property type="entry name" value="NAD(P)-binding Rossmann-like Domain"/>
    <property type="match status" value="1"/>
</dbReference>
<dbReference type="PANTHER" id="PTHR20836:SF0">
    <property type="entry name" value="4-HYDROXY-TETRAHYDRODIPICOLINATE REDUCTASE 1, CHLOROPLASTIC-RELATED"/>
    <property type="match status" value="1"/>
</dbReference>
<evidence type="ECO:0000259" key="1">
    <source>
        <dbReference type="Pfam" id="PF05173"/>
    </source>
</evidence>
<feature type="domain" description="Dihydrodipicolinate reductase C-terminal" evidence="1">
    <location>
        <begin position="3"/>
        <end position="74"/>
    </location>
</feature>
<dbReference type="InterPro" id="IPR023940">
    <property type="entry name" value="DHDPR_bac"/>
</dbReference>
<dbReference type="SUPFAM" id="SSF55347">
    <property type="entry name" value="Glyceraldehyde-3-phosphate dehydrogenase-like, C-terminal domain"/>
    <property type="match status" value="1"/>
</dbReference>
<reference evidence="2" key="1">
    <citation type="journal article" date="2015" name="Nature">
        <title>Complex archaea that bridge the gap between prokaryotes and eukaryotes.</title>
        <authorList>
            <person name="Spang A."/>
            <person name="Saw J.H."/>
            <person name="Jorgensen S.L."/>
            <person name="Zaremba-Niedzwiedzka K."/>
            <person name="Martijn J."/>
            <person name="Lind A.E."/>
            <person name="van Eijk R."/>
            <person name="Schleper C."/>
            <person name="Guy L."/>
            <person name="Ettema T.J."/>
        </authorList>
    </citation>
    <scope>NUCLEOTIDE SEQUENCE</scope>
</reference>
<dbReference type="GO" id="GO:0019877">
    <property type="term" value="P:diaminopimelate biosynthetic process"/>
    <property type="evidence" value="ECO:0007669"/>
    <property type="project" value="TreeGrafter"/>
</dbReference>
<comment type="caution">
    <text evidence="2">The sequence shown here is derived from an EMBL/GenBank/DDBJ whole genome shotgun (WGS) entry which is preliminary data.</text>
</comment>
<feature type="non-terminal residue" evidence="2">
    <location>
        <position position="1"/>
    </location>
</feature>
<dbReference type="Pfam" id="PF05173">
    <property type="entry name" value="DapB_C"/>
    <property type="match status" value="1"/>
</dbReference>
<dbReference type="InterPro" id="IPR022663">
    <property type="entry name" value="DapB_C"/>
</dbReference>
<protein>
    <recommendedName>
        <fullName evidence="1">Dihydrodipicolinate reductase C-terminal domain-containing protein</fullName>
    </recommendedName>
</protein>
<dbReference type="AlphaFoldDB" id="A0A0F9BAW4"/>
<evidence type="ECO:0000313" key="2">
    <source>
        <dbReference type="EMBL" id="KKK81561.1"/>
    </source>
</evidence>
<dbReference type="EMBL" id="LAZR01053066">
    <property type="protein sequence ID" value="KKK81561.1"/>
    <property type="molecule type" value="Genomic_DNA"/>
</dbReference>
<dbReference type="GO" id="GO:0005829">
    <property type="term" value="C:cytosol"/>
    <property type="evidence" value="ECO:0007669"/>
    <property type="project" value="TreeGrafter"/>
</dbReference>